<sequence length="60" mass="7165">MVQNVAAKNPNELDEITILSTLKIYKDKLPDEAIVSIREQLPEVWTTKKVRKWWNYHKNK</sequence>
<keyword evidence="2" id="KW-1185">Reference proteome</keyword>
<organism evidence="1 2">
    <name type="scientific">Diversispora eburnea</name>
    <dbReference type="NCBI Taxonomy" id="1213867"/>
    <lineage>
        <taxon>Eukaryota</taxon>
        <taxon>Fungi</taxon>
        <taxon>Fungi incertae sedis</taxon>
        <taxon>Mucoromycota</taxon>
        <taxon>Glomeromycotina</taxon>
        <taxon>Glomeromycetes</taxon>
        <taxon>Diversisporales</taxon>
        <taxon>Diversisporaceae</taxon>
        <taxon>Diversispora</taxon>
    </lineage>
</organism>
<dbReference type="AlphaFoldDB" id="A0A9N9B4Z9"/>
<comment type="caution">
    <text evidence="1">The sequence shown here is derived from an EMBL/GenBank/DDBJ whole genome shotgun (WGS) entry which is preliminary data.</text>
</comment>
<gene>
    <name evidence="1" type="ORF">DEBURN_LOCUS7116</name>
</gene>
<dbReference type="EMBL" id="CAJVPK010000816">
    <property type="protein sequence ID" value="CAG8551378.1"/>
    <property type="molecule type" value="Genomic_DNA"/>
</dbReference>
<evidence type="ECO:0000313" key="2">
    <source>
        <dbReference type="Proteomes" id="UP000789706"/>
    </source>
</evidence>
<dbReference type="OrthoDB" id="2430166at2759"/>
<accession>A0A9N9B4Z9</accession>
<reference evidence="1" key="1">
    <citation type="submission" date="2021-06" db="EMBL/GenBank/DDBJ databases">
        <authorList>
            <person name="Kallberg Y."/>
            <person name="Tangrot J."/>
            <person name="Rosling A."/>
        </authorList>
    </citation>
    <scope>NUCLEOTIDE SEQUENCE</scope>
    <source>
        <strain evidence="1">AZ414A</strain>
    </source>
</reference>
<evidence type="ECO:0000313" key="1">
    <source>
        <dbReference type="EMBL" id="CAG8551378.1"/>
    </source>
</evidence>
<protein>
    <submittedName>
        <fullName evidence="1">2154_t:CDS:1</fullName>
    </submittedName>
</protein>
<proteinExistence type="predicted"/>
<dbReference type="Proteomes" id="UP000789706">
    <property type="component" value="Unassembled WGS sequence"/>
</dbReference>
<name>A0A9N9B4Z9_9GLOM</name>